<evidence type="ECO:0000256" key="23">
    <source>
        <dbReference type="ARBA" id="ARBA00023163"/>
    </source>
</evidence>
<reference evidence="30" key="1">
    <citation type="journal article" date="2020" name="Stud. Mycol.">
        <title>101 Dothideomycetes genomes: a test case for predicting lifestyles and emergence of pathogens.</title>
        <authorList>
            <person name="Haridas S."/>
            <person name="Albert R."/>
            <person name="Binder M."/>
            <person name="Bloem J."/>
            <person name="Labutti K."/>
            <person name="Salamov A."/>
            <person name="Andreopoulos B."/>
            <person name="Baker S."/>
            <person name="Barry K."/>
            <person name="Bills G."/>
            <person name="Bluhm B."/>
            <person name="Cannon C."/>
            <person name="Castanera R."/>
            <person name="Culley D."/>
            <person name="Daum C."/>
            <person name="Ezra D."/>
            <person name="Gonzalez J."/>
            <person name="Henrissat B."/>
            <person name="Kuo A."/>
            <person name="Liang C."/>
            <person name="Lipzen A."/>
            <person name="Lutzoni F."/>
            <person name="Magnuson J."/>
            <person name="Mondo S."/>
            <person name="Nolan M."/>
            <person name="Ohm R."/>
            <person name="Pangilinan J."/>
            <person name="Park H.-J."/>
            <person name="Ramirez L."/>
            <person name="Alfaro M."/>
            <person name="Sun H."/>
            <person name="Tritt A."/>
            <person name="Yoshinaga Y."/>
            <person name="Zwiers L.-H."/>
            <person name="Turgeon B."/>
            <person name="Goodwin S."/>
            <person name="Spatafora J."/>
            <person name="Crous P."/>
            <person name="Grigoriev I."/>
        </authorList>
    </citation>
    <scope>NUCLEOTIDE SEQUENCE</scope>
    <source>
        <strain evidence="30">CBS 133067</strain>
    </source>
</reference>
<dbReference type="Gene3D" id="1.10.510.10">
    <property type="entry name" value="Transferase(Phosphotransferase) domain 1"/>
    <property type="match status" value="1"/>
</dbReference>
<evidence type="ECO:0000256" key="10">
    <source>
        <dbReference type="ARBA" id="ARBA00022454"/>
    </source>
</evidence>
<name>A0A9P4IPB1_9PEZI</name>
<comment type="subunit">
    <text evidence="6">Component of the EKC/KEOPS complex composed of at least BUD32, CGI121, GON7, KAE1 and PCC1; the whole complex dimerizes.</text>
</comment>
<keyword evidence="17 30" id="KW-0418">Kinase</keyword>
<comment type="caution">
    <text evidence="30">The sequence shown here is derived from an EMBL/GenBank/DDBJ whole genome shotgun (WGS) entry which is preliminary data.</text>
</comment>
<dbReference type="PROSITE" id="PS50011">
    <property type="entry name" value="PROTEIN_KINASE_DOM"/>
    <property type="match status" value="1"/>
</dbReference>
<evidence type="ECO:0000313" key="31">
    <source>
        <dbReference type="Proteomes" id="UP000799772"/>
    </source>
</evidence>
<keyword evidence="23" id="KW-0804">Transcription</keyword>
<dbReference type="AlphaFoldDB" id="A0A9P4IPB1"/>
<dbReference type="FunFam" id="1.10.510.10:FF:000845">
    <property type="entry name" value="Probable bifunctional tRNA threonylcarbamoyladenosine biosynthesis protein"/>
    <property type="match status" value="1"/>
</dbReference>
<evidence type="ECO:0000256" key="14">
    <source>
        <dbReference type="ARBA" id="ARBA00022679"/>
    </source>
</evidence>
<dbReference type="GO" id="GO:0070525">
    <property type="term" value="P:tRNA threonylcarbamoyladenosine metabolic process"/>
    <property type="evidence" value="ECO:0007669"/>
    <property type="project" value="TreeGrafter"/>
</dbReference>
<dbReference type="GO" id="GO:0005829">
    <property type="term" value="C:cytosol"/>
    <property type="evidence" value="ECO:0007669"/>
    <property type="project" value="TreeGrafter"/>
</dbReference>
<evidence type="ECO:0000256" key="8">
    <source>
        <dbReference type="ARBA" id="ARBA00013948"/>
    </source>
</evidence>
<sequence>MTSHSLPAPFSNASSAAPALLTQGAEALVYKTVFLSADTPCALKYRPPKTWRHPILDRRLTKQRLLSEARTLTKCRREGVKCPGVLGADWDAGWIALEWIEGYTIRKCLDKFLHGLEAEDIASTNKEAENKDSEEAQKRSELWDLMARVGRAVGRLHEIGVVHGDLTTSNLMLRPPQSLREGAFDAEPGAAPSNDGPEDLSGDVVLIDFGLAIQLVQDEDRAVDLYVLERAFSSTHPTAEPLFKEVLRVYGESYKGAKVVLRRLEEVRMRGRKKSMIG</sequence>
<accession>A0A9P4IPB1</accession>
<dbReference type="Gene3D" id="3.30.200.20">
    <property type="entry name" value="Phosphorylase Kinase, domain 1"/>
    <property type="match status" value="1"/>
</dbReference>
<evidence type="ECO:0000256" key="1">
    <source>
        <dbReference type="ARBA" id="ARBA00003747"/>
    </source>
</evidence>
<comment type="catalytic activity">
    <reaction evidence="28">
        <text>L-seryl-[protein] + ATP = O-phospho-L-seryl-[protein] + ADP + H(+)</text>
        <dbReference type="Rhea" id="RHEA:17989"/>
        <dbReference type="Rhea" id="RHEA-COMP:9863"/>
        <dbReference type="Rhea" id="RHEA-COMP:11604"/>
        <dbReference type="ChEBI" id="CHEBI:15378"/>
        <dbReference type="ChEBI" id="CHEBI:29999"/>
        <dbReference type="ChEBI" id="CHEBI:30616"/>
        <dbReference type="ChEBI" id="CHEBI:83421"/>
        <dbReference type="ChEBI" id="CHEBI:456216"/>
        <dbReference type="EC" id="2.7.11.1"/>
    </reaction>
</comment>
<proteinExistence type="inferred from homology"/>
<feature type="domain" description="Protein kinase" evidence="29">
    <location>
        <begin position="15"/>
        <end position="278"/>
    </location>
</feature>
<dbReference type="Proteomes" id="UP000799772">
    <property type="component" value="Unassembled WGS sequence"/>
</dbReference>
<evidence type="ECO:0000256" key="18">
    <source>
        <dbReference type="ARBA" id="ARBA00022801"/>
    </source>
</evidence>
<dbReference type="GO" id="GO:0000408">
    <property type="term" value="C:EKC/KEOPS complex"/>
    <property type="evidence" value="ECO:0007669"/>
    <property type="project" value="TreeGrafter"/>
</dbReference>
<evidence type="ECO:0000313" key="30">
    <source>
        <dbReference type="EMBL" id="KAF2103507.1"/>
    </source>
</evidence>
<evidence type="ECO:0000256" key="15">
    <source>
        <dbReference type="ARBA" id="ARBA00022694"/>
    </source>
</evidence>
<keyword evidence="19" id="KW-0067">ATP-binding</keyword>
<keyword evidence="24" id="KW-0539">Nucleus</keyword>
<evidence type="ECO:0000256" key="26">
    <source>
        <dbReference type="ARBA" id="ARBA00033194"/>
    </source>
</evidence>
<evidence type="ECO:0000256" key="20">
    <source>
        <dbReference type="ARBA" id="ARBA00022895"/>
    </source>
</evidence>
<dbReference type="GO" id="GO:0016787">
    <property type="term" value="F:hydrolase activity"/>
    <property type="evidence" value="ECO:0007669"/>
    <property type="project" value="UniProtKB-KW"/>
</dbReference>
<dbReference type="InterPro" id="IPR008266">
    <property type="entry name" value="Tyr_kinase_AS"/>
</dbReference>
<evidence type="ECO:0000256" key="16">
    <source>
        <dbReference type="ARBA" id="ARBA00022741"/>
    </source>
</evidence>
<keyword evidence="21" id="KW-0805">Transcription regulation</keyword>
<comment type="subcellular location">
    <subcellularLocation>
        <location evidence="4">Chromosome</location>
        <location evidence="4">Telomere</location>
    </subcellularLocation>
    <subcellularLocation>
        <location evidence="3">Cytoplasm</location>
    </subcellularLocation>
    <subcellularLocation>
        <location evidence="2">Nucleus</location>
    </subcellularLocation>
</comment>
<keyword evidence="22" id="KW-0010">Activator</keyword>
<dbReference type="SUPFAM" id="SSF56112">
    <property type="entry name" value="Protein kinase-like (PK-like)"/>
    <property type="match status" value="1"/>
</dbReference>
<evidence type="ECO:0000256" key="17">
    <source>
        <dbReference type="ARBA" id="ARBA00022777"/>
    </source>
</evidence>
<comment type="similarity">
    <text evidence="5">Belongs to the protein kinase superfamily. BUD32 family.</text>
</comment>
<dbReference type="GO" id="GO:0004674">
    <property type="term" value="F:protein serine/threonine kinase activity"/>
    <property type="evidence" value="ECO:0007669"/>
    <property type="project" value="UniProtKB-KW"/>
</dbReference>
<comment type="function">
    <text evidence="1">Component of the EKC/KEOPS complex that is required for the formation of a threonylcarbamoyl group on adenosine at position 37 (t(6)A37) in tRNAs that read codons beginning with adenine. The complex is probably involved in the transfer of the threonylcarbamoyl moiety of threonylcarbamoyl-AMP (TC-AMP) to the N6 group of A37. BUD32 has ATPase activity in the context of the EKC/KEOPS complex and likely plays a supporting role to the catalytic subunit KAE1. The EKC/KEOPS complex also promotes both telomere uncapping and telomere elongation. The complex is required for efficient recruitment of transcriptional coactivators.</text>
</comment>
<keyword evidence="31" id="KW-1185">Reference proteome</keyword>
<keyword evidence="11" id="KW-0963">Cytoplasm</keyword>
<evidence type="ECO:0000256" key="12">
    <source>
        <dbReference type="ARBA" id="ARBA00022527"/>
    </source>
</evidence>
<evidence type="ECO:0000256" key="27">
    <source>
        <dbReference type="ARBA" id="ARBA00047899"/>
    </source>
</evidence>
<keyword evidence="10" id="KW-0158">Chromosome</keyword>
<keyword evidence="12" id="KW-0723">Serine/threonine-protein kinase</keyword>
<keyword evidence="14" id="KW-0808">Transferase</keyword>
<evidence type="ECO:0000256" key="11">
    <source>
        <dbReference type="ARBA" id="ARBA00022490"/>
    </source>
</evidence>
<dbReference type="GO" id="GO:0005634">
    <property type="term" value="C:nucleus"/>
    <property type="evidence" value="ECO:0007669"/>
    <property type="project" value="UniProtKB-SubCell"/>
</dbReference>
<keyword evidence="18" id="KW-0378">Hydrolase</keyword>
<comment type="catalytic activity">
    <reaction evidence="27">
        <text>L-threonyl-[protein] + ATP = O-phospho-L-threonyl-[protein] + ADP + H(+)</text>
        <dbReference type="Rhea" id="RHEA:46608"/>
        <dbReference type="Rhea" id="RHEA-COMP:11060"/>
        <dbReference type="Rhea" id="RHEA-COMP:11605"/>
        <dbReference type="ChEBI" id="CHEBI:15378"/>
        <dbReference type="ChEBI" id="CHEBI:30013"/>
        <dbReference type="ChEBI" id="CHEBI:30616"/>
        <dbReference type="ChEBI" id="CHEBI:61977"/>
        <dbReference type="ChEBI" id="CHEBI:456216"/>
        <dbReference type="EC" id="2.7.11.1"/>
    </reaction>
</comment>
<dbReference type="FunFam" id="3.30.200.20:FF:000603">
    <property type="entry name" value="EKC/KEOPS complex subunit bud32"/>
    <property type="match status" value="1"/>
</dbReference>
<keyword evidence="16" id="KW-0547">Nucleotide-binding</keyword>
<evidence type="ECO:0000256" key="6">
    <source>
        <dbReference type="ARBA" id="ARBA00011534"/>
    </source>
</evidence>
<keyword evidence="13" id="KW-0597">Phosphoprotein</keyword>
<evidence type="ECO:0000256" key="25">
    <source>
        <dbReference type="ARBA" id="ARBA00030980"/>
    </source>
</evidence>
<dbReference type="InterPro" id="IPR011009">
    <property type="entry name" value="Kinase-like_dom_sf"/>
</dbReference>
<dbReference type="EC" id="2.7.11.1" evidence="7"/>
<dbReference type="GO" id="GO:0008033">
    <property type="term" value="P:tRNA processing"/>
    <property type="evidence" value="ECO:0007669"/>
    <property type="project" value="UniProtKB-KW"/>
</dbReference>
<evidence type="ECO:0000256" key="3">
    <source>
        <dbReference type="ARBA" id="ARBA00004496"/>
    </source>
</evidence>
<protein>
    <recommendedName>
        <fullName evidence="9">EKC/KEOPS complex subunit BUD32</fullName>
        <ecNumber evidence="7">2.7.11.1</ecNumber>
    </recommendedName>
    <alternativeName>
        <fullName evidence="25 26">Atypical Serine/threonine protein kinase BUD32</fullName>
    </alternativeName>
    <alternativeName>
        <fullName evidence="8">EKC/KEOPS complex subunit bud32</fullName>
    </alternativeName>
</protein>
<keyword evidence="15" id="KW-0819">tRNA processing</keyword>
<keyword evidence="20" id="KW-0779">Telomere</keyword>
<evidence type="ECO:0000256" key="24">
    <source>
        <dbReference type="ARBA" id="ARBA00023242"/>
    </source>
</evidence>
<evidence type="ECO:0000256" key="19">
    <source>
        <dbReference type="ARBA" id="ARBA00022840"/>
    </source>
</evidence>
<evidence type="ECO:0000259" key="29">
    <source>
        <dbReference type="PROSITE" id="PS50011"/>
    </source>
</evidence>
<dbReference type="PANTHER" id="PTHR12209">
    <property type="entry name" value="NON-SPECIFIC SERINE/THREONINE PROTEIN KINASE"/>
    <property type="match status" value="1"/>
</dbReference>
<evidence type="ECO:0000256" key="4">
    <source>
        <dbReference type="ARBA" id="ARBA00004574"/>
    </source>
</evidence>
<evidence type="ECO:0000256" key="22">
    <source>
        <dbReference type="ARBA" id="ARBA00023159"/>
    </source>
</evidence>
<dbReference type="GO" id="GO:0005524">
    <property type="term" value="F:ATP binding"/>
    <property type="evidence" value="ECO:0007669"/>
    <property type="project" value="UniProtKB-KW"/>
</dbReference>
<evidence type="ECO:0000256" key="13">
    <source>
        <dbReference type="ARBA" id="ARBA00022553"/>
    </source>
</evidence>
<dbReference type="PROSITE" id="PS00109">
    <property type="entry name" value="PROTEIN_KINASE_TYR"/>
    <property type="match status" value="1"/>
</dbReference>
<evidence type="ECO:0000256" key="7">
    <source>
        <dbReference type="ARBA" id="ARBA00012513"/>
    </source>
</evidence>
<dbReference type="GO" id="GO:0000781">
    <property type="term" value="C:chromosome, telomeric region"/>
    <property type="evidence" value="ECO:0007669"/>
    <property type="project" value="UniProtKB-SubCell"/>
</dbReference>
<evidence type="ECO:0000256" key="9">
    <source>
        <dbReference type="ARBA" id="ARBA00019973"/>
    </source>
</evidence>
<evidence type="ECO:0000256" key="21">
    <source>
        <dbReference type="ARBA" id="ARBA00023015"/>
    </source>
</evidence>
<dbReference type="PANTHER" id="PTHR12209:SF0">
    <property type="entry name" value="EKC_KEOPS COMPLEX SUBUNIT TP53RK"/>
    <property type="match status" value="1"/>
</dbReference>
<gene>
    <name evidence="30" type="ORF">NA57DRAFT_72481</name>
</gene>
<dbReference type="InterPro" id="IPR000719">
    <property type="entry name" value="Prot_kinase_dom"/>
</dbReference>
<evidence type="ECO:0000256" key="28">
    <source>
        <dbReference type="ARBA" id="ARBA00048679"/>
    </source>
</evidence>
<dbReference type="OrthoDB" id="3399at2759"/>
<dbReference type="EMBL" id="ML978122">
    <property type="protein sequence ID" value="KAF2103507.1"/>
    <property type="molecule type" value="Genomic_DNA"/>
</dbReference>
<evidence type="ECO:0000256" key="2">
    <source>
        <dbReference type="ARBA" id="ARBA00004123"/>
    </source>
</evidence>
<evidence type="ECO:0000256" key="5">
    <source>
        <dbReference type="ARBA" id="ARBA00010630"/>
    </source>
</evidence>
<organism evidence="30 31">
    <name type="scientific">Rhizodiscina lignyota</name>
    <dbReference type="NCBI Taxonomy" id="1504668"/>
    <lineage>
        <taxon>Eukaryota</taxon>
        <taxon>Fungi</taxon>
        <taxon>Dikarya</taxon>
        <taxon>Ascomycota</taxon>
        <taxon>Pezizomycotina</taxon>
        <taxon>Dothideomycetes</taxon>
        <taxon>Pleosporomycetidae</taxon>
        <taxon>Aulographales</taxon>
        <taxon>Rhizodiscinaceae</taxon>
        <taxon>Rhizodiscina</taxon>
    </lineage>
</organism>